<evidence type="ECO:0000313" key="2">
    <source>
        <dbReference type="EMBL" id="GEU51415.1"/>
    </source>
</evidence>
<feature type="compositionally biased region" description="Polar residues" evidence="1">
    <location>
        <begin position="228"/>
        <end position="274"/>
    </location>
</feature>
<comment type="caution">
    <text evidence="2">The sequence shown here is derived from an EMBL/GenBank/DDBJ whole genome shotgun (WGS) entry which is preliminary data.</text>
</comment>
<feature type="compositionally biased region" description="Polar residues" evidence="1">
    <location>
        <begin position="201"/>
        <end position="220"/>
    </location>
</feature>
<name>A0A6L2KTR0_TANCI</name>
<protein>
    <submittedName>
        <fullName evidence="2">Uncharacterized protein</fullName>
    </submittedName>
</protein>
<organism evidence="2">
    <name type="scientific">Tanacetum cinerariifolium</name>
    <name type="common">Dalmatian daisy</name>
    <name type="synonym">Chrysanthemum cinerariifolium</name>
    <dbReference type="NCBI Taxonomy" id="118510"/>
    <lineage>
        <taxon>Eukaryota</taxon>
        <taxon>Viridiplantae</taxon>
        <taxon>Streptophyta</taxon>
        <taxon>Embryophyta</taxon>
        <taxon>Tracheophyta</taxon>
        <taxon>Spermatophyta</taxon>
        <taxon>Magnoliopsida</taxon>
        <taxon>eudicotyledons</taxon>
        <taxon>Gunneridae</taxon>
        <taxon>Pentapetalae</taxon>
        <taxon>asterids</taxon>
        <taxon>campanulids</taxon>
        <taxon>Asterales</taxon>
        <taxon>Asteraceae</taxon>
        <taxon>Asteroideae</taxon>
        <taxon>Anthemideae</taxon>
        <taxon>Anthemidinae</taxon>
        <taxon>Tanacetum</taxon>
    </lineage>
</organism>
<feature type="compositionally biased region" description="Low complexity" evidence="1">
    <location>
        <begin position="275"/>
        <end position="287"/>
    </location>
</feature>
<dbReference type="EMBL" id="BKCJ010002863">
    <property type="protein sequence ID" value="GEU51415.1"/>
    <property type="molecule type" value="Genomic_DNA"/>
</dbReference>
<accession>A0A6L2KTR0</accession>
<reference evidence="2" key="1">
    <citation type="journal article" date="2019" name="Sci. Rep.">
        <title>Draft genome of Tanacetum cinerariifolium, the natural source of mosquito coil.</title>
        <authorList>
            <person name="Yamashiro T."/>
            <person name="Shiraishi A."/>
            <person name="Satake H."/>
            <person name="Nakayama K."/>
        </authorList>
    </citation>
    <scope>NUCLEOTIDE SEQUENCE</scope>
</reference>
<proteinExistence type="predicted"/>
<sequence>MWGYGVARRKKKIRIFYSIVWRKSFFTDWHACWRRTMRIRLTYPQWSGAKKLRRAFCWSLFIRRLRSSMLLPYKRLECEPWSAKHCARRRWCSRNLGQQKPITADIVELAKMMKEARISRVEVRMEKIEVYIRESKMSRVGHAFSALARSYPENTHVLPIEWLSIQGVRRGLTPTFTNSADAPSGGSHGSQARAYKFQELGATQNKSTDTTTIFGSNSAETEFKKQNGKTYSSNDGTTIDSNSAQNELTQTEIKQQMQSRDSTNNSESSYGNSDQSMTTQTESQEQT</sequence>
<dbReference type="AlphaFoldDB" id="A0A6L2KTR0"/>
<feature type="region of interest" description="Disordered" evidence="1">
    <location>
        <begin position="200"/>
        <end position="287"/>
    </location>
</feature>
<gene>
    <name evidence="2" type="ORF">Tci_023393</name>
</gene>
<evidence type="ECO:0000256" key="1">
    <source>
        <dbReference type="SAM" id="MobiDB-lite"/>
    </source>
</evidence>